<proteinExistence type="predicted"/>
<evidence type="ECO:0000313" key="1">
    <source>
        <dbReference type="EMBL" id="KAI5323873.1"/>
    </source>
</evidence>
<dbReference type="EMBL" id="JAJFAZ020000006">
    <property type="protein sequence ID" value="KAI5323873.1"/>
    <property type="molecule type" value="Genomic_DNA"/>
</dbReference>
<organism evidence="1 2">
    <name type="scientific">Prunus dulcis</name>
    <name type="common">Almond</name>
    <name type="synonym">Amygdalus dulcis</name>
    <dbReference type="NCBI Taxonomy" id="3755"/>
    <lineage>
        <taxon>Eukaryota</taxon>
        <taxon>Viridiplantae</taxon>
        <taxon>Streptophyta</taxon>
        <taxon>Embryophyta</taxon>
        <taxon>Tracheophyta</taxon>
        <taxon>Spermatophyta</taxon>
        <taxon>Magnoliopsida</taxon>
        <taxon>eudicotyledons</taxon>
        <taxon>Gunneridae</taxon>
        <taxon>Pentapetalae</taxon>
        <taxon>rosids</taxon>
        <taxon>fabids</taxon>
        <taxon>Rosales</taxon>
        <taxon>Rosaceae</taxon>
        <taxon>Amygdaloideae</taxon>
        <taxon>Amygdaleae</taxon>
        <taxon>Prunus</taxon>
    </lineage>
</organism>
<protein>
    <submittedName>
        <fullName evidence="1">Uncharacterized protein</fullName>
    </submittedName>
</protein>
<gene>
    <name evidence="1" type="ORF">L3X38_032946</name>
</gene>
<evidence type="ECO:0000313" key="2">
    <source>
        <dbReference type="Proteomes" id="UP001054821"/>
    </source>
</evidence>
<reference evidence="1 2" key="1">
    <citation type="journal article" date="2022" name="G3 (Bethesda)">
        <title>Whole-genome sequence and methylome profiling of the almond [Prunus dulcis (Mill.) D.A. Webb] cultivar 'Nonpareil'.</title>
        <authorList>
            <person name="D'Amico-Willman K.M."/>
            <person name="Ouma W.Z."/>
            <person name="Meulia T."/>
            <person name="Sideli G.M."/>
            <person name="Gradziel T.M."/>
            <person name="Fresnedo-Ramirez J."/>
        </authorList>
    </citation>
    <scope>NUCLEOTIDE SEQUENCE [LARGE SCALE GENOMIC DNA]</scope>
    <source>
        <strain evidence="1">Clone GOH B32 T37-40</strain>
    </source>
</reference>
<dbReference type="AlphaFoldDB" id="A0AAD4YX53"/>
<comment type="caution">
    <text evidence="1">The sequence shown here is derived from an EMBL/GenBank/DDBJ whole genome shotgun (WGS) entry which is preliminary data.</text>
</comment>
<sequence length="147" mass="16642">MKKALDYPTNICTNCLPKLLDKTASEPIRPRCFCGIQSLHHPGYLFLGHRFCQISIALASDSAAHTPYYLSNICRIACCEQLSKIECLNVSDLPLPLTPPPSTFLQAKHPISSPPYQHLRMKEFCVFFALLQPLDPRFELPVSFFFV</sequence>
<keyword evidence="2" id="KW-1185">Reference proteome</keyword>
<dbReference type="Proteomes" id="UP001054821">
    <property type="component" value="Chromosome 6"/>
</dbReference>
<name>A0AAD4YX53_PRUDU</name>
<accession>A0AAD4YX53</accession>